<protein>
    <submittedName>
        <fullName evidence="1">Uncharacterized protein</fullName>
    </submittedName>
</protein>
<reference evidence="1" key="1">
    <citation type="submission" date="2019-10" db="EMBL/GenBank/DDBJ databases">
        <authorList>
            <consortium name="DOE Joint Genome Institute"/>
            <person name="Kuo A."/>
            <person name="Miyauchi S."/>
            <person name="Kiss E."/>
            <person name="Drula E."/>
            <person name="Kohler A."/>
            <person name="Sanchez-Garcia M."/>
            <person name="Andreopoulos B."/>
            <person name="Barry K.W."/>
            <person name="Bonito G."/>
            <person name="Buee M."/>
            <person name="Carver A."/>
            <person name="Chen C."/>
            <person name="Cichocki N."/>
            <person name="Clum A."/>
            <person name="Culley D."/>
            <person name="Crous P.W."/>
            <person name="Fauchery L."/>
            <person name="Girlanda M."/>
            <person name="Hayes R."/>
            <person name="Keri Z."/>
            <person name="Labutti K."/>
            <person name="Lipzen A."/>
            <person name="Lombard V."/>
            <person name="Magnuson J."/>
            <person name="Maillard F."/>
            <person name="Morin E."/>
            <person name="Murat C."/>
            <person name="Nolan M."/>
            <person name="Ohm R."/>
            <person name="Pangilinan J."/>
            <person name="Pereira M."/>
            <person name="Perotto S."/>
            <person name="Peter M."/>
            <person name="Riley R."/>
            <person name="Sitrit Y."/>
            <person name="Stielow B."/>
            <person name="Szollosi G."/>
            <person name="Zifcakova L."/>
            <person name="Stursova M."/>
            <person name="Spatafora J.W."/>
            <person name="Tedersoo L."/>
            <person name="Vaario L.-M."/>
            <person name="Yamada A."/>
            <person name="Yan M."/>
            <person name="Wang P."/>
            <person name="Xu J."/>
            <person name="Bruns T."/>
            <person name="Baldrian P."/>
            <person name="Vilgalys R."/>
            <person name="Henrissat B."/>
            <person name="Grigoriev I.V."/>
            <person name="Hibbett D."/>
            <person name="Nagy L.G."/>
            <person name="Martin F.M."/>
        </authorList>
    </citation>
    <scope>NUCLEOTIDE SEQUENCE</scope>
    <source>
        <strain evidence="1">P2</strain>
    </source>
</reference>
<sequence>MSGLVLDSVIVCSLRIVLFLGCRKYLLRTLYHDLLNAAKNDVVDIGDGGEELTELPRPTTANAKPGHDLRGHFHSTLARTIFSVCFGESIVLFTLLMFQGLNTLDVGSRMAHWKFSLAIILLSITVFIPLSFSLVLTYRRSANGMSFSRRSLAARCLLTVLPVSFFLFILSYVPLPSSISETSGVSAIVSRLTVIGTAILGLLSGFGSINNAWEYLPILSRNQKVPTDDDVLSSEQALARVRKDLADRRADQLRRESSQNSPDAGWLSKVVVNFRGGSALAQELQGLEALEYQMSKDLEVLRQRRENARFSTTLKGRVFAIIGHGFAIYCVFRIISSVANLVGPVRSSDSTSTSSDMVTQLLVYGVSLFPSINLPKDQVASVARQVSLVLIGAIILSSLRQLMSGVKRACLVLRVTNRNLGASMMLLLLAQIMGIYLLSTLIQLRTSFPSSGMEENLFKTLPEYVVFGGTFDGSFLVAVVITGFARWLDNKVNR</sequence>
<evidence type="ECO:0000313" key="2">
    <source>
        <dbReference type="Proteomes" id="UP000886501"/>
    </source>
</evidence>
<keyword evidence="2" id="KW-1185">Reference proteome</keyword>
<accession>A0ACB6ZT04</accession>
<name>A0ACB6ZT04_THEGA</name>
<dbReference type="EMBL" id="MU117966">
    <property type="protein sequence ID" value="KAF9652915.1"/>
    <property type="molecule type" value="Genomic_DNA"/>
</dbReference>
<evidence type="ECO:0000313" key="1">
    <source>
        <dbReference type="EMBL" id="KAF9652915.1"/>
    </source>
</evidence>
<comment type="caution">
    <text evidence="1">The sequence shown here is derived from an EMBL/GenBank/DDBJ whole genome shotgun (WGS) entry which is preliminary data.</text>
</comment>
<reference evidence="1" key="2">
    <citation type="journal article" date="2020" name="Nat. Commun.">
        <title>Large-scale genome sequencing of mycorrhizal fungi provides insights into the early evolution of symbiotic traits.</title>
        <authorList>
            <person name="Miyauchi S."/>
            <person name="Kiss E."/>
            <person name="Kuo A."/>
            <person name="Drula E."/>
            <person name="Kohler A."/>
            <person name="Sanchez-Garcia M."/>
            <person name="Morin E."/>
            <person name="Andreopoulos B."/>
            <person name="Barry K.W."/>
            <person name="Bonito G."/>
            <person name="Buee M."/>
            <person name="Carver A."/>
            <person name="Chen C."/>
            <person name="Cichocki N."/>
            <person name="Clum A."/>
            <person name="Culley D."/>
            <person name="Crous P.W."/>
            <person name="Fauchery L."/>
            <person name="Girlanda M."/>
            <person name="Hayes R.D."/>
            <person name="Keri Z."/>
            <person name="LaButti K."/>
            <person name="Lipzen A."/>
            <person name="Lombard V."/>
            <person name="Magnuson J."/>
            <person name="Maillard F."/>
            <person name="Murat C."/>
            <person name="Nolan M."/>
            <person name="Ohm R.A."/>
            <person name="Pangilinan J."/>
            <person name="Pereira M.F."/>
            <person name="Perotto S."/>
            <person name="Peter M."/>
            <person name="Pfister S."/>
            <person name="Riley R."/>
            <person name="Sitrit Y."/>
            <person name="Stielow J.B."/>
            <person name="Szollosi G."/>
            <person name="Zifcakova L."/>
            <person name="Stursova M."/>
            <person name="Spatafora J.W."/>
            <person name="Tedersoo L."/>
            <person name="Vaario L.M."/>
            <person name="Yamada A."/>
            <person name="Yan M."/>
            <person name="Wang P."/>
            <person name="Xu J."/>
            <person name="Bruns T."/>
            <person name="Baldrian P."/>
            <person name="Vilgalys R."/>
            <person name="Dunand C."/>
            <person name="Henrissat B."/>
            <person name="Grigoriev I.V."/>
            <person name="Hibbett D."/>
            <person name="Nagy L.G."/>
            <person name="Martin F.M."/>
        </authorList>
    </citation>
    <scope>NUCLEOTIDE SEQUENCE</scope>
    <source>
        <strain evidence="1">P2</strain>
    </source>
</reference>
<organism evidence="1 2">
    <name type="scientific">Thelephora ganbajun</name>
    <name type="common">Ganba fungus</name>
    <dbReference type="NCBI Taxonomy" id="370292"/>
    <lineage>
        <taxon>Eukaryota</taxon>
        <taxon>Fungi</taxon>
        <taxon>Dikarya</taxon>
        <taxon>Basidiomycota</taxon>
        <taxon>Agaricomycotina</taxon>
        <taxon>Agaricomycetes</taxon>
        <taxon>Thelephorales</taxon>
        <taxon>Thelephoraceae</taxon>
        <taxon>Thelephora</taxon>
    </lineage>
</organism>
<dbReference type="Proteomes" id="UP000886501">
    <property type="component" value="Unassembled WGS sequence"/>
</dbReference>
<gene>
    <name evidence="1" type="ORF">BDM02DRAFT_3153457</name>
</gene>
<proteinExistence type="predicted"/>